<dbReference type="InterPro" id="IPR011989">
    <property type="entry name" value="ARM-like"/>
</dbReference>
<proteinExistence type="predicted"/>
<dbReference type="GO" id="GO:0034657">
    <property type="term" value="C:GID complex"/>
    <property type="evidence" value="ECO:0007669"/>
    <property type="project" value="TreeGrafter"/>
</dbReference>
<dbReference type="GO" id="GO:0005634">
    <property type="term" value="C:nucleus"/>
    <property type="evidence" value="ECO:0007669"/>
    <property type="project" value="UniProtKB-SubCell"/>
</dbReference>
<keyword evidence="8" id="KW-1185">Reference proteome</keyword>
<evidence type="ECO:0000256" key="4">
    <source>
        <dbReference type="ARBA" id="ARBA00022737"/>
    </source>
</evidence>
<name>A0AA38RMN3_9PEZI</name>
<protein>
    <submittedName>
        <fullName evidence="7">Armadillo repeat protein</fullName>
    </submittedName>
</protein>
<feature type="compositionally biased region" description="Polar residues" evidence="6">
    <location>
        <begin position="522"/>
        <end position="532"/>
    </location>
</feature>
<accession>A0AA38RMN3</accession>
<keyword evidence="4" id="KW-0677">Repeat</keyword>
<comment type="subcellular location">
    <subcellularLocation>
        <location evidence="2">Cytoplasm</location>
    </subcellularLocation>
    <subcellularLocation>
        <location evidence="1">Nucleus</location>
    </subcellularLocation>
</comment>
<evidence type="ECO:0000256" key="5">
    <source>
        <dbReference type="ARBA" id="ARBA00023242"/>
    </source>
</evidence>
<dbReference type="GO" id="GO:0005737">
    <property type="term" value="C:cytoplasm"/>
    <property type="evidence" value="ECO:0007669"/>
    <property type="project" value="UniProtKB-SubCell"/>
</dbReference>
<evidence type="ECO:0000313" key="8">
    <source>
        <dbReference type="Proteomes" id="UP001174694"/>
    </source>
</evidence>
<dbReference type="InterPro" id="IPR000225">
    <property type="entry name" value="Armadillo"/>
</dbReference>
<dbReference type="SMART" id="SM00185">
    <property type="entry name" value="ARM"/>
    <property type="match status" value="6"/>
</dbReference>
<evidence type="ECO:0000256" key="1">
    <source>
        <dbReference type="ARBA" id="ARBA00004123"/>
    </source>
</evidence>
<dbReference type="PANTHER" id="PTHR15651:SF7">
    <property type="entry name" value="ARMADILLO REPEAT-CONTAINING PROTEIN 8"/>
    <property type="match status" value="1"/>
</dbReference>
<feature type="region of interest" description="Disordered" evidence="6">
    <location>
        <begin position="520"/>
        <end position="541"/>
    </location>
</feature>
<dbReference type="EMBL" id="JANBVO010000024">
    <property type="protein sequence ID" value="KAJ9141933.1"/>
    <property type="molecule type" value="Genomic_DNA"/>
</dbReference>
<evidence type="ECO:0000256" key="2">
    <source>
        <dbReference type="ARBA" id="ARBA00004496"/>
    </source>
</evidence>
<dbReference type="PANTHER" id="PTHR15651">
    <property type="entry name" value="ARMADILLO REPEAT-CONTAINING PROTEIN 8"/>
    <property type="match status" value="1"/>
</dbReference>
<dbReference type="InterPro" id="IPR038739">
    <property type="entry name" value="ARMC8/Vid28"/>
</dbReference>
<dbReference type="SUPFAM" id="SSF48371">
    <property type="entry name" value="ARM repeat"/>
    <property type="match status" value="2"/>
</dbReference>
<reference evidence="7" key="1">
    <citation type="submission" date="2022-07" db="EMBL/GenBank/DDBJ databases">
        <title>Fungi with potential for degradation of polypropylene.</title>
        <authorList>
            <person name="Gostincar C."/>
        </authorList>
    </citation>
    <scope>NUCLEOTIDE SEQUENCE</scope>
    <source>
        <strain evidence="7">EXF-13308</strain>
    </source>
</reference>
<dbReference type="Proteomes" id="UP001174694">
    <property type="component" value="Unassembled WGS sequence"/>
</dbReference>
<comment type="caution">
    <text evidence="7">The sequence shown here is derived from an EMBL/GenBank/DDBJ whole genome shotgun (WGS) entry which is preliminary data.</text>
</comment>
<organism evidence="7 8">
    <name type="scientific">Pleurostoma richardsiae</name>
    <dbReference type="NCBI Taxonomy" id="41990"/>
    <lineage>
        <taxon>Eukaryota</taxon>
        <taxon>Fungi</taxon>
        <taxon>Dikarya</taxon>
        <taxon>Ascomycota</taxon>
        <taxon>Pezizomycotina</taxon>
        <taxon>Sordariomycetes</taxon>
        <taxon>Sordariomycetidae</taxon>
        <taxon>Calosphaeriales</taxon>
        <taxon>Pleurostomataceae</taxon>
        <taxon>Pleurostoma</taxon>
    </lineage>
</organism>
<dbReference type="GO" id="GO:0043161">
    <property type="term" value="P:proteasome-mediated ubiquitin-dependent protein catabolic process"/>
    <property type="evidence" value="ECO:0007669"/>
    <property type="project" value="TreeGrafter"/>
</dbReference>
<dbReference type="InterPro" id="IPR016024">
    <property type="entry name" value="ARM-type_fold"/>
</dbReference>
<sequence length="1039" mass="113852">MARAQTPPVIAQLRTARNPSEQVAALRYLKNDIVGHVQRKEKWLQAGVLEPVVKILVASRAPGKLNGKESRAYTTLSRSLTEEELVRLHALQVLAAFANGGPAFLAPIDAAGAISVVLANIPPIDNPPEIVLASLKVLTSVVEASALASPASSTDLASLAEKILVPHLLDAFYTILTAQSPTALGQAQVSLVAALIGRLCREERHQVTFTQTGILEALATRLASIAVAEGYVIPGAEIQAQKDGIADLIREPAAPGTSLGPILEAISAIVGDSRWRASVMLYSPALMAVFPNLEWSVPAKETRNYLHTLEMAGLSSTEPDLLGPMEYFLPVVPSSQTKGTSSQVSPFPPLGISLSRDNLVSVRAAAVNKFTTSSASWDPARRDSLSSTADLEVEEPESPVIPWLIHLVRSLDGMDRVMAASVLTSLFKTGLASASREADLGLLVVPLLVQMLNNVEASPTIAEFVDAQTASSWALKERTLAVLARLITDSEFLQKCAFDCQAAKTIAQLLKEAYEPLPANKASKTWSPSPRSESAVDREGVSPTCRLGARGQLPLRVHRTRMRESALKATAAMASFKDEYRKALVELDIVPYIVESLTNAPSKPKGPKDRSKPSESVDEVIIANPNSPYGTNPVSVIIAACHAVRMLSRSVSILRTSLQDFDVATPILRLLRHPDIDVQNAACAAMCNLLTEVSPMRQSLREARVMNIICEHAHSLNASLRLNALWALKHFIQGVSTDLKKACLEQLEPGWLVQLIMDDTEDDALFARTKNDRQGSQLSGDDMDEDVEMDRSEEESQPWHSPFLQHPSSQKASMDRSRSARLQHAERKVSAFREAELNPVRKARNDDLAIQEQGVNFIRNLLEGPGASAESARGNTEMVDYLFSELGQDRLFKILESKLQVKFLHPFSRRFPSPAARDSRVLYPQARIVEAVVYVLVHMAASVPRHRQVVISQTKLLQELGKHFASRDAEVRLALCHLVTNLTWQDDASDEDGSRQRAAELRRLGLLAKLEALEQEDEELDIRERAKAAIWQINKRRDY</sequence>
<dbReference type="AlphaFoldDB" id="A0AA38RMN3"/>
<evidence type="ECO:0000256" key="3">
    <source>
        <dbReference type="ARBA" id="ARBA00022490"/>
    </source>
</evidence>
<keyword evidence="5" id="KW-0539">Nucleus</keyword>
<keyword evidence="3" id="KW-0963">Cytoplasm</keyword>
<gene>
    <name evidence="7" type="ORF">NKR23_g7593</name>
</gene>
<evidence type="ECO:0000256" key="6">
    <source>
        <dbReference type="SAM" id="MobiDB-lite"/>
    </source>
</evidence>
<feature type="region of interest" description="Disordered" evidence="6">
    <location>
        <begin position="768"/>
        <end position="818"/>
    </location>
</feature>
<evidence type="ECO:0000313" key="7">
    <source>
        <dbReference type="EMBL" id="KAJ9141933.1"/>
    </source>
</evidence>
<feature type="compositionally biased region" description="Acidic residues" evidence="6">
    <location>
        <begin position="781"/>
        <end position="796"/>
    </location>
</feature>
<dbReference type="Gene3D" id="1.25.10.10">
    <property type="entry name" value="Leucine-rich Repeat Variant"/>
    <property type="match status" value="4"/>
</dbReference>